<evidence type="ECO:0000256" key="6">
    <source>
        <dbReference type="ARBA" id="ARBA00023125"/>
    </source>
</evidence>
<dbReference type="GeneID" id="66903742"/>
<proteinExistence type="predicted"/>
<dbReference type="InterPro" id="IPR036390">
    <property type="entry name" value="WH_DNA-bd_sf"/>
</dbReference>
<name>A0ABX9S6K7_9ENTR</name>
<evidence type="ECO:0000313" key="9">
    <source>
        <dbReference type="Proteomes" id="UP000267341"/>
    </source>
</evidence>
<keyword evidence="2" id="KW-0479">Metal-binding</keyword>
<sequence length="107" mass="11674">MEFGMKRVMASVQAVAVLNRIYDGAPVSLTTISKESKLSTSYLEQIFKKLRTGNVAISQRGPGGGYTPREGDISVSDVIRAVSRMPENRTFEPVLTALETVLVKQLA</sequence>
<dbReference type="Pfam" id="PF02082">
    <property type="entry name" value="Rrf2"/>
    <property type="match status" value="1"/>
</dbReference>
<dbReference type="PANTHER" id="PTHR33221:SF5">
    <property type="entry name" value="HTH-TYPE TRANSCRIPTIONAL REGULATOR ISCR"/>
    <property type="match status" value="1"/>
</dbReference>
<evidence type="ECO:0000313" key="8">
    <source>
        <dbReference type="EMBL" id="RKR64995.1"/>
    </source>
</evidence>
<dbReference type="PANTHER" id="PTHR33221">
    <property type="entry name" value="WINGED HELIX-TURN-HELIX TRANSCRIPTIONAL REGULATOR, RRF2 FAMILY"/>
    <property type="match status" value="1"/>
</dbReference>
<dbReference type="SUPFAM" id="SSF46785">
    <property type="entry name" value="Winged helix' DNA-binding domain"/>
    <property type="match status" value="1"/>
</dbReference>
<dbReference type="InterPro" id="IPR036388">
    <property type="entry name" value="WH-like_DNA-bd_sf"/>
</dbReference>
<keyword evidence="2" id="KW-0001">2Fe-2S</keyword>
<dbReference type="EMBL" id="RBIZ01000003">
    <property type="protein sequence ID" value="RKR64995.1"/>
    <property type="molecule type" value="Genomic_DNA"/>
</dbReference>
<accession>A0ABX9S6K7</accession>
<dbReference type="RefSeq" id="WP_120816503.1">
    <property type="nucleotide sequence ID" value="NZ_RBIZ01000003.1"/>
</dbReference>
<evidence type="ECO:0000256" key="4">
    <source>
        <dbReference type="ARBA" id="ARBA00023014"/>
    </source>
</evidence>
<evidence type="ECO:0000256" key="1">
    <source>
        <dbReference type="ARBA" id="ARBA00022491"/>
    </source>
</evidence>
<evidence type="ECO:0000256" key="5">
    <source>
        <dbReference type="ARBA" id="ARBA00023015"/>
    </source>
</evidence>
<dbReference type="Gene3D" id="1.10.10.10">
    <property type="entry name" value="Winged helix-like DNA-binding domain superfamily/Winged helix DNA-binding domain"/>
    <property type="match status" value="1"/>
</dbReference>
<dbReference type="Proteomes" id="UP000267341">
    <property type="component" value="Unassembled WGS sequence"/>
</dbReference>
<keyword evidence="6" id="KW-0238">DNA-binding</keyword>
<evidence type="ECO:0000256" key="2">
    <source>
        <dbReference type="ARBA" id="ARBA00022714"/>
    </source>
</evidence>
<gene>
    <name evidence="8" type="ORF">C7387_1714</name>
</gene>
<evidence type="ECO:0000256" key="7">
    <source>
        <dbReference type="ARBA" id="ARBA00023163"/>
    </source>
</evidence>
<keyword evidence="7" id="KW-0804">Transcription</keyword>
<reference evidence="8 9" key="1">
    <citation type="submission" date="2018-10" db="EMBL/GenBank/DDBJ databases">
        <title>Genomic Encyclopedia of Type Strains, Phase IV (KMG-IV): sequencing the most valuable type-strain genomes for metagenomic binning, comparative biology and taxonomic classification.</title>
        <authorList>
            <person name="Goeker M."/>
        </authorList>
    </citation>
    <scope>NUCLEOTIDE SEQUENCE [LARGE SCALE GENOMIC DNA]</scope>
    <source>
        <strain evidence="8 9">DSM 5079</strain>
    </source>
</reference>
<evidence type="ECO:0000256" key="3">
    <source>
        <dbReference type="ARBA" id="ARBA00023004"/>
    </source>
</evidence>
<protein>
    <submittedName>
        <fullName evidence="8">Rrf2 family iron-sulfur cluster assembly transcriptional regulator</fullName>
    </submittedName>
</protein>
<comment type="caution">
    <text evidence="8">The sequence shown here is derived from an EMBL/GenBank/DDBJ whole genome shotgun (WGS) entry which is preliminary data.</text>
</comment>
<keyword evidence="1" id="KW-0678">Repressor</keyword>
<dbReference type="InterPro" id="IPR000944">
    <property type="entry name" value="Tscrpt_reg_Rrf2"/>
</dbReference>
<keyword evidence="3" id="KW-0408">Iron</keyword>
<keyword evidence="5" id="KW-0805">Transcription regulation</keyword>
<organism evidence="8 9">
    <name type="scientific">Yokenella regensburgei</name>
    <dbReference type="NCBI Taxonomy" id="158877"/>
    <lineage>
        <taxon>Bacteria</taxon>
        <taxon>Pseudomonadati</taxon>
        <taxon>Pseudomonadota</taxon>
        <taxon>Gammaproteobacteria</taxon>
        <taxon>Enterobacterales</taxon>
        <taxon>Enterobacteriaceae</taxon>
        <taxon>Yokenella</taxon>
    </lineage>
</organism>
<keyword evidence="4" id="KW-0411">Iron-sulfur</keyword>
<keyword evidence="9" id="KW-1185">Reference proteome</keyword>